<dbReference type="PROSITE" id="PS50928">
    <property type="entry name" value="ABC_TM1"/>
    <property type="match status" value="1"/>
</dbReference>
<evidence type="ECO:0000259" key="8">
    <source>
        <dbReference type="PROSITE" id="PS50928"/>
    </source>
</evidence>
<keyword evidence="10" id="KW-1185">Reference proteome</keyword>
<dbReference type="InterPro" id="IPR035906">
    <property type="entry name" value="MetI-like_sf"/>
</dbReference>
<evidence type="ECO:0000256" key="6">
    <source>
        <dbReference type="ARBA" id="ARBA00023136"/>
    </source>
</evidence>
<feature type="transmembrane region" description="Helical" evidence="7">
    <location>
        <begin position="246"/>
        <end position="272"/>
    </location>
</feature>
<gene>
    <name evidence="9" type="ORF">J2S72_001469</name>
</gene>
<feature type="domain" description="ABC transmembrane type-1" evidence="8">
    <location>
        <begin position="101"/>
        <end position="315"/>
    </location>
</feature>
<evidence type="ECO:0000256" key="1">
    <source>
        <dbReference type="ARBA" id="ARBA00004651"/>
    </source>
</evidence>
<keyword evidence="5 7" id="KW-1133">Transmembrane helix</keyword>
<dbReference type="Pfam" id="PF00528">
    <property type="entry name" value="BPD_transp_1"/>
    <property type="match status" value="1"/>
</dbReference>
<dbReference type="PANTHER" id="PTHR43163:SF6">
    <property type="entry name" value="DIPEPTIDE TRANSPORT SYSTEM PERMEASE PROTEIN DPPB-RELATED"/>
    <property type="match status" value="1"/>
</dbReference>
<comment type="similarity">
    <text evidence="7">Belongs to the binding-protein-dependent transport system permease family.</text>
</comment>
<sequence length="326" mass="36450">MKIERKKVLNLIIKFILLLLFVSFIAFVLMDISPIDPIAAFARSKNVGLTNEQKQMLIEEWGLDRPLLSRYFSWIKNILRGNLGVSNIYGIEVSKIIKRGFSSSILLMSAAWIFQGILGFVLGIISGVKRNTLIDKIIKAYAIILSATPTYWVGIVLITIFSLKLGIFPASMAAPIGIESYKVTIFDRLYHLILPAITLALVGTANIILHTREKVIEILNSDYCLYAKSKGLSDFKIIKNFALKNIMLPAITLQFSYFSELFSGTILAENVFNYPGLGNLTVQAGLRGDLPLLLGLVLFSAIFVFLGNRMADLFYIIIDPQMREKA</sequence>
<evidence type="ECO:0000256" key="3">
    <source>
        <dbReference type="ARBA" id="ARBA00022475"/>
    </source>
</evidence>
<dbReference type="Proteomes" id="UP001236559">
    <property type="component" value="Unassembled WGS sequence"/>
</dbReference>
<evidence type="ECO:0000256" key="7">
    <source>
        <dbReference type="RuleBase" id="RU363032"/>
    </source>
</evidence>
<keyword evidence="2 7" id="KW-0813">Transport</keyword>
<comment type="caution">
    <text evidence="9">The sequence shown here is derived from an EMBL/GenBank/DDBJ whole genome shotgun (WGS) entry which is preliminary data.</text>
</comment>
<dbReference type="InterPro" id="IPR000515">
    <property type="entry name" value="MetI-like"/>
</dbReference>
<organism evidence="9 10">
    <name type="scientific">Peptoniphilus koenoeneniae</name>
    <dbReference type="NCBI Taxonomy" id="507751"/>
    <lineage>
        <taxon>Bacteria</taxon>
        <taxon>Bacillati</taxon>
        <taxon>Bacillota</taxon>
        <taxon>Tissierellia</taxon>
        <taxon>Tissierellales</taxon>
        <taxon>Peptoniphilaceae</taxon>
        <taxon>Peptoniphilus</taxon>
    </lineage>
</organism>
<accession>A0ABU0AW14</accession>
<reference evidence="9 10" key="1">
    <citation type="submission" date="2023-07" db="EMBL/GenBank/DDBJ databases">
        <title>Genomic Encyclopedia of Type Strains, Phase IV (KMG-IV): sequencing the most valuable type-strain genomes for metagenomic binning, comparative biology and taxonomic classification.</title>
        <authorList>
            <person name="Goeker M."/>
        </authorList>
    </citation>
    <scope>NUCLEOTIDE SEQUENCE [LARGE SCALE GENOMIC DNA]</scope>
    <source>
        <strain evidence="9 10">DSM 22616</strain>
    </source>
</reference>
<feature type="transmembrane region" description="Helical" evidence="7">
    <location>
        <begin position="292"/>
        <end position="318"/>
    </location>
</feature>
<dbReference type="CDD" id="cd06261">
    <property type="entry name" value="TM_PBP2"/>
    <property type="match status" value="1"/>
</dbReference>
<keyword evidence="4 7" id="KW-0812">Transmembrane</keyword>
<evidence type="ECO:0000313" key="9">
    <source>
        <dbReference type="EMBL" id="MDQ0275442.1"/>
    </source>
</evidence>
<feature type="transmembrane region" description="Helical" evidence="7">
    <location>
        <begin position="105"/>
        <end position="128"/>
    </location>
</feature>
<evidence type="ECO:0000313" key="10">
    <source>
        <dbReference type="Proteomes" id="UP001236559"/>
    </source>
</evidence>
<evidence type="ECO:0000256" key="4">
    <source>
        <dbReference type="ARBA" id="ARBA00022692"/>
    </source>
</evidence>
<keyword evidence="6 7" id="KW-0472">Membrane</keyword>
<keyword evidence="3" id="KW-1003">Cell membrane</keyword>
<evidence type="ECO:0000256" key="2">
    <source>
        <dbReference type="ARBA" id="ARBA00022448"/>
    </source>
</evidence>
<feature type="transmembrane region" description="Helical" evidence="7">
    <location>
        <begin position="12"/>
        <end position="30"/>
    </location>
</feature>
<dbReference type="SUPFAM" id="SSF161098">
    <property type="entry name" value="MetI-like"/>
    <property type="match status" value="1"/>
</dbReference>
<dbReference type="Gene3D" id="1.10.3720.10">
    <property type="entry name" value="MetI-like"/>
    <property type="match status" value="1"/>
</dbReference>
<dbReference type="InterPro" id="IPR045621">
    <property type="entry name" value="BPD_transp_1_N"/>
</dbReference>
<dbReference type="PANTHER" id="PTHR43163">
    <property type="entry name" value="DIPEPTIDE TRANSPORT SYSTEM PERMEASE PROTEIN DPPB-RELATED"/>
    <property type="match status" value="1"/>
</dbReference>
<protein>
    <submittedName>
        <fullName evidence="9">Peptide/nickel transport system permease protein</fullName>
    </submittedName>
</protein>
<proteinExistence type="inferred from homology"/>
<comment type="subcellular location">
    <subcellularLocation>
        <location evidence="1 7">Cell membrane</location>
        <topology evidence="1 7">Multi-pass membrane protein</topology>
    </subcellularLocation>
</comment>
<dbReference type="RefSeq" id="WP_023055973.1">
    <property type="nucleotide sequence ID" value="NZ_JAUSTN010000007.1"/>
</dbReference>
<dbReference type="EMBL" id="JAUSTN010000007">
    <property type="protein sequence ID" value="MDQ0275442.1"/>
    <property type="molecule type" value="Genomic_DNA"/>
</dbReference>
<name>A0ABU0AW14_9FIRM</name>
<dbReference type="Pfam" id="PF19300">
    <property type="entry name" value="BPD_transp_1_N"/>
    <property type="match status" value="1"/>
</dbReference>
<feature type="transmembrane region" description="Helical" evidence="7">
    <location>
        <begin position="189"/>
        <end position="209"/>
    </location>
</feature>
<evidence type="ECO:0000256" key="5">
    <source>
        <dbReference type="ARBA" id="ARBA00022989"/>
    </source>
</evidence>
<feature type="transmembrane region" description="Helical" evidence="7">
    <location>
        <begin position="140"/>
        <end position="163"/>
    </location>
</feature>